<dbReference type="InterPro" id="IPR037401">
    <property type="entry name" value="SnoaL-like"/>
</dbReference>
<dbReference type="Gene3D" id="3.10.450.50">
    <property type="match status" value="1"/>
</dbReference>
<gene>
    <name evidence="3" type="ORF">GGR11_000489</name>
</gene>
<feature type="signal peptide" evidence="1">
    <location>
        <begin position="1"/>
        <end position="18"/>
    </location>
</feature>
<evidence type="ECO:0000256" key="1">
    <source>
        <dbReference type="SAM" id="SignalP"/>
    </source>
</evidence>
<organism evidence="3 4">
    <name type="scientific">Brevundimonas mediterranea</name>
    <dbReference type="NCBI Taxonomy" id="74329"/>
    <lineage>
        <taxon>Bacteria</taxon>
        <taxon>Pseudomonadati</taxon>
        <taxon>Pseudomonadota</taxon>
        <taxon>Alphaproteobacteria</taxon>
        <taxon>Caulobacterales</taxon>
        <taxon>Caulobacteraceae</taxon>
        <taxon>Brevundimonas</taxon>
    </lineage>
</organism>
<dbReference type="Proteomes" id="UP000532936">
    <property type="component" value="Unassembled WGS sequence"/>
</dbReference>
<accession>A0A7W6A3M5</accession>
<evidence type="ECO:0000313" key="3">
    <source>
        <dbReference type="EMBL" id="MBB3870975.1"/>
    </source>
</evidence>
<evidence type="ECO:0000313" key="4">
    <source>
        <dbReference type="Proteomes" id="UP000532936"/>
    </source>
</evidence>
<protein>
    <recommendedName>
        <fullName evidence="2">SnoaL-like domain-containing protein</fullName>
    </recommendedName>
</protein>
<feature type="domain" description="SnoaL-like" evidence="2">
    <location>
        <begin position="41"/>
        <end position="152"/>
    </location>
</feature>
<dbReference type="AlphaFoldDB" id="A0A7W6A3M5"/>
<dbReference type="EMBL" id="JACIDA010000001">
    <property type="protein sequence ID" value="MBB3870975.1"/>
    <property type="molecule type" value="Genomic_DNA"/>
</dbReference>
<dbReference type="SUPFAM" id="SSF54427">
    <property type="entry name" value="NTF2-like"/>
    <property type="match status" value="1"/>
</dbReference>
<feature type="chain" id="PRO_5031479726" description="SnoaL-like domain-containing protein" evidence="1">
    <location>
        <begin position="19"/>
        <end position="170"/>
    </location>
</feature>
<dbReference type="Pfam" id="PF13474">
    <property type="entry name" value="SnoaL_3"/>
    <property type="match status" value="1"/>
</dbReference>
<comment type="caution">
    <text evidence="3">The sequence shown here is derived from an EMBL/GenBank/DDBJ whole genome shotgun (WGS) entry which is preliminary data.</text>
</comment>
<evidence type="ECO:0000259" key="2">
    <source>
        <dbReference type="Pfam" id="PF13474"/>
    </source>
</evidence>
<dbReference type="InterPro" id="IPR032710">
    <property type="entry name" value="NTF2-like_dom_sf"/>
</dbReference>
<proteinExistence type="predicted"/>
<name>A0A7W6A3M5_9CAUL</name>
<sequence>MIAALFTALVLQSAPPLAAMVPPQDDSIGIAAQRGVDEAAATLDRMHQAAADADGATYFAQFSDGARFVGTDASEHWDIPAFKAYAEPIFARGQGWTYRPYDRTLIISGDFAWFDEKLDNDSYGALRGSGLLRRTGPGEVWKIEQYVLSFTVPNDKARAVVDVIKSAAAD</sequence>
<reference evidence="3 4" key="1">
    <citation type="submission" date="2020-08" db="EMBL/GenBank/DDBJ databases">
        <title>Genomic Encyclopedia of Type Strains, Phase IV (KMG-IV): sequencing the most valuable type-strain genomes for metagenomic binning, comparative biology and taxonomic classification.</title>
        <authorList>
            <person name="Goeker M."/>
        </authorList>
    </citation>
    <scope>NUCLEOTIDE SEQUENCE [LARGE SCALE GENOMIC DNA]</scope>
    <source>
        <strain evidence="3 4">DSM 14878</strain>
    </source>
</reference>
<keyword evidence="1" id="KW-0732">Signal</keyword>
<dbReference type="RefSeq" id="WP_246331497.1">
    <property type="nucleotide sequence ID" value="NZ_JACIDA010000001.1"/>
</dbReference>